<dbReference type="EMBL" id="JADGJW010000007">
    <property type="protein sequence ID" value="KAJ3228040.1"/>
    <property type="molecule type" value="Genomic_DNA"/>
</dbReference>
<evidence type="ECO:0000256" key="1">
    <source>
        <dbReference type="ARBA" id="ARBA00004123"/>
    </source>
</evidence>
<dbReference type="Proteomes" id="UP001211065">
    <property type="component" value="Unassembled WGS sequence"/>
</dbReference>
<name>A0AAD5UB86_9FUNG</name>
<dbReference type="PRINTS" id="PR00320">
    <property type="entry name" value="GPROTEINBRPT"/>
</dbReference>
<dbReference type="PANTHER" id="PTHR22846">
    <property type="entry name" value="WD40 REPEAT PROTEIN"/>
    <property type="match status" value="1"/>
</dbReference>
<organism evidence="9 10">
    <name type="scientific">Clydaea vesicula</name>
    <dbReference type="NCBI Taxonomy" id="447962"/>
    <lineage>
        <taxon>Eukaryota</taxon>
        <taxon>Fungi</taxon>
        <taxon>Fungi incertae sedis</taxon>
        <taxon>Chytridiomycota</taxon>
        <taxon>Chytridiomycota incertae sedis</taxon>
        <taxon>Chytridiomycetes</taxon>
        <taxon>Lobulomycetales</taxon>
        <taxon>Lobulomycetaceae</taxon>
        <taxon>Clydaea</taxon>
    </lineage>
</organism>
<evidence type="ECO:0000256" key="6">
    <source>
        <dbReference type="ARBA" id="ARBA00023242"/>
    </source>
</evidence>
<evidence type="ECO:0000256" key="3">
    <source>
        <dbReference type="ARBA" id="ARBA00022737"/>
    </source>
</evidence>
<keyword evidence="6" id="KW-0539">Nucleus</keyword>
<feature type="region of interest" description="Disordered" evidence="8">
    <location>
        <begin position="241"/>
        <end position="267"/>
    </location>
</feature>
<keyword evidence="2 7" id="KW-0853">WD repeat</keyword>
<feature type="repeat" description="WD" evidence="7">
    <location>
        <begin position="511"/>
        <end position="561"/>
    </location>
</feature>
<evidence type="ECO:0000256" key="4">
    <source>
        <dbReference type="ARBA" id="ARBA00023015"/>
    </source>
</evidence>
<accession>A0AAD5UB86</accession>
<sequence>MTDEKYIIVLNSFEEEQVLRKLKKNALKNCDELVKGMMYTNHLFNPEIDFNDCAKGKALSLPFACRDANKKMQSCVKQFTGFSHSSFAFQQESAIKRIEAKGSQVRPGALINLLQKGLQYIEVETHINEDGSEKQCNTPFSLLTPHECEYEEEREETRLAKRSRKESNSTISVQRLNKDGKENRKAAKPEKEPRKEKIRKDNISNVLPMDISDDPMIEVKEESKAEEIKIIETKESTDIKNSKLEKESKDIKESKDPNFNKKPSNGTTTNPKIYVEICDDIQVLTGHQNEVFNCSWNSVYPLIATGSSDGTARIWQVPEKCSEFIPDPVILLHGEKDVTSVEWNPSGEYLATGAYDGIARIWYKSGEIRLTMNKHKGPIFSLKWNKQVDLLLTSSADQTAIIWDLTTGESRQEFHFHTGMIFDTADILFIYVAPILDVDWRDNSTFASSSSDTNIHVCQLGSPEPLHTFSGHKNEVNSLKWDPSGTFLASGSDDTTAKVWSMETKSLLHDLTGHTKEIYTIRWCPVLVNSAEGKSQRLLATASFDKSVRIWDIHQGSCIFTLSEHNESVYSVSWSPNGMYIATGAFDTLVNVWSIKDQTLIKRYYSEGGVFEVNFNQKGDRMAISYADSKPVDLPSLKKESLVGETVTNTTSSQPLTGWAIHSQKIVDSEKNIDSNLVDNPSSGVIYNKYNCDAKKKTDKFQNSTITDIKGGKLSKEKSSFETLSTSKKGPDPRFAVGAWKKPAVMEKSVISTNEDQGTWIDDSEMDYSKIPFFENCEEEVAIEEFPSKQIEELQLKQIEELHLKQIEESHLKQTEESPLKQIEESLSQLIEESPSKQIKESENPYEEAIKEVDLKVDTLKKVEDSFSSNNSQFKNSTKCNNNPASLSEKPHQKSIYNNNRRSNNFSESNYKRNDHQLSHSQRSDFYNKHPPQLLQRKNDSSFKAPTSSVEIAPPKQVKPSSETDIKEKNSSTIRPKEAKNFSRNFEHKELKPSPSSDEVSQDSYQKNSNNDEWKRGDRVLHKRSSFQLDHGKEERYSHPKSKADFRSPTSTSDRHTSTVSIKDFDDVMNSIKEIMNLDKVEEKIAAKESIFNEESLTSRSESGSNSVETINEPLSNTVNELPLDFKSAESGSHSPVNEELISNNNLQIEDLPFSAKAEESKNFSIAIPKTVDATKKLNFFAVENSPIRPLSTSPLSSPVLTTPKVEEEINNVQQFKGKPFYSSSNNNSNFWNNTDSSHNNSFTKSSHQQFSSLSPPLYFNNHYSTLQKRNNNFWHSEKISHSSQHSSINTFSKIIQPAQGFFDNSSVQHQRSVGMGYNSVSKNIGLDVNSQNTIVNNQSQQLLPAQQQQVPWGYQVQQFSIVPPQLDMHPNYPVHPHFLPLHPANNHFMSYSLHTSSRPLEDNSQGKRYNHQSNHHQISPIGPATSTASAITEKSSVEHITELSSIIDSTYNDNFITSNDLRSPIQSAIENKDVFAKQHAPRQSHFTHRNFNFSSTNDIENLKSKAAPGQSRSLVSGINYGNVIGNNKNGEKVIKKDDLSKIIKKNKKQLNMKKYNKHNLSNFENNAENNSYNNSSAGDISYKAGNNFRGGFGTDITTSNIGFQDSIN</sequence>
<dbReference type="CDD" id="cd00200">
    <property type="entry name" value="WD40"/>
    <property type="match status" value="1"/>
</dbReference>
<protein>
    <submittedName>
        <fullName evidence="9">Transducin (Beta)-like 1, Y-linked</fullName>
    </submittedName>
</protein>
<dbReference type="GO" id="GO:0006357">
    <property type="term" value="P:regulation of transcription by RNA polymerase II"/>
    <property type="evidence" value="ECO:0007669"/>
    <property type="project" value="TreeGrafter"/>
</dbReference>
<feature type="compositionally biased region" description="Polar residues" evidence="8">
    <location>
        <begin position="994"/>
        <end position="1009"/>
    </location>
</feature>
<feature type="compositionally biased region" description="Basic and acidic residues" evidence="8">
    <location>
        <begin position="910"/>
        <end position="928"/>
    </location>
</feature>
<evidence type="ECO:0000313" key="9">
    <source>
        <dbReference type="EMBL" id="KAJ3228040.1"/>
    </source>
</evidence>
<feature type="repeat" description="WD" evidence="7">
    <location>
        <begin position="284"/>
        <end position="317"/>
    </location>
</feature>
<dbReference type="InterPro" id="IPR015943">
    <property type="entry name" value="WD40/YVTN_repeat-like_dom_sf"/>
</dbReference>
<dbReference type="PROSITE" id="PS00678">
    <property type="entry name" value="WD_REPEATS_1"/>
    <property type="match status" value="2"/>
</dbReference>
<feature type="region of interest" description="Disordered" evidence="8">
    <location>
        <begin position="156"/>
        <end position="209"/>
    </location>
</feature>
<dbReference type="PROSITE" id="PS50294">
    <property type="entry name" value="WD_REPEATS_REGION"/>
    <property type="match status" value="6"/>
</dbReference>
<keyword evidence="3" id="KW-0677">Repeat</keyword>
<feature type="compositionally biased region" description="Low complexity" evidence="8">
    <location>
        <begin position="867"/>
        <end position="877"/>
    </location>
</feature>
<comment type="subcellular location">
    <subcellularLocation>
        <location evidence="1">Nucleus</location>
    </subcellularLocation>
</comment>
<dbReference type="PANTHER" id="PTHR22846:SF2">
    <property type="entry name" value="F-BOX-LIKE_WD REPEAT-CONTAINING PROTEIN EBI"/>
    <property type="match status" value="1"/>
</dbReference>
<dbReference type="Gene3D" id="1.20.960.30">
    <property type="match status" value="1"/>
</dbReference>
<keyword evidence="4" id="KW-0805">Transcription regulation</keyword>
<feature type="compositionally biased region" description="Basic and acidic residues" evidence="8">
    <location>
        <begin position="1010"/>
        <end position="1020"/>
    </location>
</feature>
<proteinExistence type="predicted"/>
<feature type="compositionally biased region" description="Basic and acidic residues" evidence="8">
    <location>
        <begin position="962"/>
        <end position="992"/>
    </location>
</feature>
<keyword evidence="10" id="KW-1185">Reference proteome</keyword>
<dbReference type="InterPro" id="IPR045183">
    <property type="entry name" value="Ebi-like"/>
</dbReference>
<feature type="repeat" description="WD" evidence="7">
    <location>
        <begin position="331"/>
        <end position="362"/>
    </location>
</feature>
<comment type="caution">
    <text evidence="9">The sequence shown here is derived from an EMBL/GenBank/DDBJ whole genome shotgun (WGS) entry which is preliminary data.</text>
</comment>
<evidence type="ECO:0000256" key="5">
    <source>
        <dbReference type="ARBA" id="ARBA00023163"/>
    </source>
</evidence>
<dbReference type="InterPro" id="IPR001680">
    <property type="entry name" value="WD40_rpt"/>
</dbReference>
<dbReference type="SMART" id="SM00320">
    <property type="entry name" value="WD40"/>
    <property type="match status" value="7"/>
</dbReference>
<feature type="region of interest" description="Disordered" evidence="8">
    <location>
        <begin position="867"/>
        <end position="1058"/>
    </location>
</feature>
<dbReference type="PROSITE" id="PS50082">
    <property type="entry name" value="WD_REPEATS_2"/>
    <property type="match status" value="6"/>
</dbReference>
<evidence type="ECO:0000313" key="10">
    <source>
        <dbReference type="Proteomes" id="UP001211065"/>
    </source>
</evidence>
<dbReference type="Gene3D" id="2.130.10.10">
    <property type="entry name" value="YVTN repeat-like/Quinoprotein amine dehydrogenase"/>
    <property type="match status" value="1"/>
</dbReference>
<keyword evidence="5" id="KW-0804">Transcription</keyword>
<dbReference type="GO" id="GO:0034967">
    <property type="term" value="C:Set3 complex"/>
    <property type="evidence" value="ECO:0007669"/>
    <property type="project" value="TreeGrafter"/>
</dbReference>
<dbReference type="InterPro" id="IPR019775">
    <property type="entry name" value="WD40_repeat_CS"/>
</dbReference>
<evidence type="ECO:0000256" key="2">
    <source>
        <dbReference type="ARBA" id="ARBA00022574"/>
    </source>
</evidence>
<feature type="repeat" description="WD" evidence="7">
    <location>
        <begin position="562"/>
        <end position="603"/>
    </location>
</feature>
<dbReference type="SUPFAM" id="SSF50998">
    <property type="entry name" value="Quinoprotein alcohol dehydrogenase-like"/>
    <property type="match status" value="1"/>
</dbReference>
<dbReference type="InterPro" id="IPR011047">
    <property type="entry name" value="Quinoprotein_ADH-like_sf"/>
</dbReference>
<dbReference type="FunFam" id="2.130.10.10:FF:000218">
    <property type="entry name" value="WD40 repeat-containing protein HOS15"/>
    <property type="match status" value="1"/>
</dbReference>
<gene>
    <name evidence="9" type="primary">TBL1Y</name>
    <name evidence="9" type="ORF">HK099_007321</name>
</gene>
<feature type="compositionally biased region" description="Low complexity" evidence="8">
    <location>
        <begin position="898"/>
        <end position="909"/>
    </location>
</feature>
<evidence type="ECO:0000256" key="7">
    <source>
        <dbReference type="PROSITE-ProRule" id="PRU00221"/>
    </source>
</evidence>
<feature type="repeat" description="WD" evidence="7">
    <location>
        <begin position="372"/>
        <end position="413"/>
    </location>
</feature>
<feature type="compositionally biased region" description="Basic and acidic residues" evidence="8">
    <location>
        <begin position="1030"/>
        <end position="1046"/>
    </location>
</feature>
<dbReference type="Pfam" id="PF00400">
    <property type="entry name" value="WD40"/>
    <property type="match status" value="6"/>
</dbReference>
<dbReference type="GO" id="GO:0003714">
    <property type="term" value="F:transcription corepressor activity"/>
    <property type="evidence" value="ECO:0007669"/>
    <property type="project" value="InterPro"/>
</dbReference>
<reference evidence="9" key="1">
    <citation type="submission" date="2020-05" db="EMBL/GenBank/DDBJ databases">
        <title>Phylogenomic resolution of chytrid fungi.</title>
        <authorList>
            <person name="Stajich J.E."/>
            <person name="Amses K."/>
            <person name="Simmons R."/>
            <person name="Seto K."/>
            <person name="Myers J."/>
            <person name="Bonds A."/>
            <person name="Quandt C.A."/>
            <person name="Barry K."/>
            <person name="Liu P."/>
            <person name="Grigoriev I."/>
            <person name="Longcore J.E."/>
            <person name="James T.Y."/>
        </authorList>
    </citation>
    <scope>NUCLEOTIDE SEQUENCE</scope>
    <source>
        <strain evidence="9">JEL0476</strain>
    </source>
</reference>
<feature type="repeat" description="WD" evidence="7">
    <location>
        <begin position="469"/>
        <end position="510"/>
    </location>
</feature>
<feature type="compositionally biased region" description="Basic and acidic residues" evidence="8">
    <location>
        <begin position="241"/>
        <end position="259"/>
    </location>
</feature>
<evidence type="ECO:0000256" key="8">
    <source>
        <dbReference type="SAM" id="MobiDB-lite"/>
    </source>
</evidence>
<dbReference type="InterPro" id="IPR020472">
    <property type="entry name" value="WD40_PAC1"/>
</dbReference>
<feature type="region of interest" description="Disordered" evidence="8">
    <location>
        <begin position="1397"/>
        <end position="1430"/>
    </location>
</feature>
<feature type="compositionally biased region" description="Basic and acidic residues" evidence="8">
    <location>
        <begin position="176"/>
        <end position="202"/>
    </location>
</feature>